<dbReference type="SUPFAM" id="SSF51735">
    <property type="entry name" value="NAD(P)-binding Rossmann-fold domains"/>
    <property type="match status" value="1"/>
</dbReference>
<protein>
    <recommendedName>
        <fullName evidence="5">Ketoreductase (KR) domain-containing protein</fullName>
    </recommendedName>
</protein>
<accession>A0A139I0A8</accession>
<dbReference type="PANTHER" id="PTHR43669:SF3">
    <property type="entry name" value="ALCOHOL DEHYDROGENASE, PUTATIVE (AFU_ORTHOLOGUE AFUA_3G03445)-RELATED"/>
    <property type="match status" value="1"/>
</dbReference>
<dbReference type="Gene3D" id="3.40.50.720">
    <property type="entry name" value="NAD(P)-binding Rossmann-like Domain"/>
    <property type="match status" value="1"/>
</dbReference>
<dbReference type="InterPro" id="IPR036291">
    <property type="entry name" value="NAD(P)-bd_dom_sf"/>
</dbReference>
<dbReference type="PANTHER" id="PTHR43669">
    <property type="entry name" value="5-KETO-D-GLUCONATE 5-REDUCTASE"/>
    <property type="match status" value="1"/>
</dbReference>
<dbReference type="EMBL" id="LFZO01000485">
    <property type="protein sequence ID" value="KXT08155.1"/>
    <property type="molecule type" value="Genomic_DNA"/>
</dbReference>
<name>A0A139I0A8_9PEZI</name>
<gene>
    <name evidence="3" type="ORF">AC579_251</name>
</gene>
<evidence type="ECO:0000256" key="1">
    <source>
        <dbReference type="ARBA" id="ARBA00006484"/>
    </source>
</evidence>
<dbReference type="OrthoDB" id="5336600at2759"/>
<evidence type="ECO:0008006" key="5">
    <source>
        <dbReference type="Google" id="ProtNLM"/>
    </source>
</evidence>
<comment type="similarity">
    <text evidence="1">Belongs to the short-chain dehydrogenases/reductases (SDR) family.</text>
</comment>
<feature type="non-terminal residue" evidence="3">
    <location>
        <position position="1"/>
    </location>
</feature>
<keyword evidence="4" id="KW-1185">Reference proteome</keyword>
<dbReference type="GO" id="GO:0016491">
    <property type="term" value="F:oxidoreductase activity"/>
    <property type="evidence" value="ECO:0007669"/>
    <property type="project" value="UniProtKB-KW"/>
</dbReference>
<comment type="caution">
    <text evidence="3">The sequence shown here is derived from an EMBL/GenBank/DDBJ whole genome shotgun (WGS) entry which is preliminary data.</text>
</comment>
<dbReference type="AlphaFoldDB" id="A0A139I0A8"/>
<reference evidence="3 4" key="1">
    <citation type="submission" date="2015-07" db="EMBL/GenBank/DDBJ databases">
        <title>Comparative genomics of the Sigatoka disease complex on banana suggests a link between parallel evolutionary changes in Pseudocercospora fijiensis and Pseudocercospora eumusae and increased virulence on the banana host.</title>
        <authorList>
            <person name="Chang T.-C."/>
            <person name="Salvucci A."/>
            <person name="Crous P.W."/>
            <person name="Stergiopoulos I."/>
        </authorList>
    </citation>
    <scope>NUCLEOTIDE SEQUENCE [LARGE SCALE GENOMIC DNA]</scope>
    <source>
        <strain evidence="3 4">CBS 116634</strain>
    </source>
</reference>
<evidence type="ECO:0000313" key="3">
    <source>
        <dbReference type="EMBL" id="KXT08155.1"/>
    </source>
</evidence>
<evidence type="ECO:0000313" key="4">
    <source>
        <dbReference type="Proteomes" id="UP000073492"/>
    </source>
</evidence>
<proteinExistence type="inferred from homology"/>
<evidence type="ECO:0000256" key="2">
    <source>
        <dbReference type="ARBA" id="ARBA00023002"/>
    </source>
</evidence>
<keyword evidence="2" id="KW-0560">Oxidoreductase</keyword>
<organism evidence="3 4">
    <name type="scientific">Pseudocercospora musae</name>
    <dbReference type="NCBI Taxonomy" id="113226"/>
    <lineage>
        <taxon>Eukaryota</taxon>
        <taxon>Fungi</taxon>
        <taxon>Dikarya</taxon>
        <taxon>Ascomycota</taxon>
        <taxon>Pezizomycotina</taxon>
        <taxon>Dothideomycetes</taxon>
        <taxon>Dothideomycetidae</taxon>
        <taxon>Mycosphaerellales</taxon>
        <taxon>Mycosphaerellaceae</taxon>
        <taxon>Pseudocercospora</taxon>
    </lineage>
</organism>
<sequence length="187" mass="21138">LKEDQDKVLDAIQERGYSCQVKTWKCDLADLDQLKKNLGEIEGHGSLECVLFNAARVAGQPPLEETLENIEQDFKLTNLALYATAQWALPKLQQVQEEDRSPSFIVTSTNKLWKEPVYDLVSLSMVKSAQRALVLSLHNKFGIALLSVGGVVDPKARNLSPENIGDKCWALYKQPKDKWKREIEIDE</sequence>
<dbReference type="Proteomes" id="UP000073492">
    <property type="component" value="Unassembled WGS sequence"/>
</dbReference>
<dbReference type="STRING" id="113226.A0A139I0A8"/>